<dbReference type="KEGG" id="cna:AB433_06605"/>
<dbReference type="Proteomes" id="UP000035287">
    <property type="component" value="Chromosome"/>
</dbReference>
<dbReference type="OrthoDB" id="8135222at2"/>
<sequence>MRNADREAFRNTYLAISAGLLPVVRAWEIAMKEAGSARIILATAGIALSIMAVKTVLPAIPLIATVLASVLGLALIFSLYRSDSRTRRAASMRLATSEVELPTDADSPAIRARMETRPLPQIAPGPLTRVAPDAEKAAEPCTRDRVKAAQADAVLDLTPDMALSVVRSEAG</sequence>
<dbReference type="PATRIC" id="fig|1348774.3.peg.1381"/>
<keyword evidence="1" id="KW-1133">Transmembrane helix</keyword>
<dbReference type="AlphaFoldDB" id="A0A0G3XDV4"/>
<protein>
    <submittedName>
        <fullName evidence="2">Uncharacterized protein</fullName>
    </submittedName>
</protein>
<feature type="transmembrane region" description="Helical" evidence="1">
    <location>
        <begin position="35"/>
        <end position="53"/>
    </location>
</feature>
<evidence type="ECO:0000313" key="3">
    <source>
        <dbReference type="Proteomes" id="UP000035287"/>
    </source>
</evidence>
<keyword evidence="1" id="KW-0812">Transmembrane</keyword>
<accession>A0A0G3XDV4</accession>
<keyword evidence="3" id="KW-1185">Reference proteome</keyword>
<proteinExistence type="predicted"/>
<feature type="transmembrane region" description="Helical" evidence="1">
    <location>
        <begin position="59"/>
        <end position="80"/>
    </location>
</feature>
<reference evidence="2 3" key="1">
    <citation type="submission" date="2015-06" db="EMBL/GenBank/DDBJ databases">
        <authorList>
            <person name="Zeng Y."/>
            <person name="Huang Y."/>
        </authorList>
    </citation>
    <scope>NUCLEOTIDE SEQUENCE [LARGE SCALE GENOMIC DNA]</scope>
    <source>
        <strain evidence="2 3">PQ-2</strain>
    </source>
</reference>
<gene>
    <name evidence="2" type="ORF">AB433_06605</name>
</gene>
<evidence type="ECO:0000256" key="1">
    <source>
        <dbReference type="SAM" id="Phobius"/>
    </source>
</evidence>
<dbReference type="RefSeq" id="WP_047820410.1">
    <property type="nucleotide sequence ID" value="NZ_CP011770.1"/>
</dbReference>
<dbReference type="EMBL" id="CP011770">
    <property type="protein sequence ID" value="AKM09725.1"/>
    <property type="molecule type" value="Genomic_DNA"/>
</dbReference>
<organism evidence="2 3">
    <name type="scientific">Croceicoccus naphthovorans</name>
    <dbReference type="NCBI Taxonomy" id="1348774"/>
    <lineage>
        <taxon>Bacteria</taxon>
        <taxon>Pseudomonadati</taxon>
        <taxon>Pseudomonadota</taxon>
        <taxon>Alphaproteobacteria</taxon>
        <taxon>Sphingomonadales</taxon>
        <taxon>Erythrobacteraceae</taxon>
        <taxon>Croceicoccus</taxon>
    </lineage>
</organism>
<name>A0A0G3XDV4_9SPHN</name>
<dbReference type="STRING" id="1348774.AB433_06605"/>
<keyword evidence="1" id="KW-0472">Membrane</keyword>
<evidence type="ECO:0000313" key="2">
    <source>
        <dbReference type="EMBL" id="AKM09725.1"/>
    </source>
</evidence>